<protein>
    <recommendedName>
        <fullName evidence="1">Alpha-carbonic anhydrase domain-containing protein</fullName>
    </recommendedName>
</protein>
<dbReference type="SUPFAM" id="SSF51069">
    <property type="entry name" value="Carbonic anhydrase"/>
    <property type="match status" value="1"/>
</dbReference>
<dbReference type="EMBL" id="CAJPVJ010006505">
    <property type="protein sequence ID" value="CAG2170486.1"/>
    <property type="molecule type" value="Genomic_DNA"/>
</dbReference>
<dbReference type="Proteomes" id="UP000728032">
    <property type="component" value="Unassembled WGS sequence"/>
</dbReference>
<dbReference type="InterPro" id="IPR001148">
    <property type="entry name" value="CA_dom"/>
</dbReference>
<sequence length="64" mass="7204">MGSTSKRPELSGSVVGHGVYHLEELHFHWGDDNFEGTEHSIDNYFGSAERWDCSVDCNLTAFEV</sequence>
<evidence type="ECO:0000259" key="1">
    <source>
        <dbReference type="PROSITE" id="PS51144"/>
    </source>
</evidence>
<dbReference type="InterPro" id="IPR036398">
    <property type="entry name" value="CA_dom_sf"/>
</dbReference>
<organism evidence="2">
    <name type="scientific">Oppiella nova</name>
    <dbReference type="NCBI Taxonomy" id="334625"/>
    <lineage>
        <taxon>Eukaryota</taxon>
        <taxon>Metazoa</taxon>
        <taxon>Ecdysozoa</taxon>
        <taxon>Arthropoda</taxon>
        <taxon>Chelicerata</taxon>
        <taxon>Arachnida</taxon>
        <taxon>Acari</taxon>
        <taxon>Acariformes</taxon>
        <taxon>Sarcoptiformes</taxon>
        <taxon>Oribatida</taxon>
        <taxon>Brachypylina</taxon>
        <taxon>Oppioidea</taxon>
        <taxon>Oppiidae</taxon>
        <taxon>Oppiella</taxon>
    </lineage>
</organism>
<dbReference type="OrthoDB" id="429145at2759"/>
<dbReference type="AlphaFoldDB" id="A0A7R9QP67"/>
<dbReference type="Pfam" id="PF00194">
    <property type="entry name" value="Carb_anhydrase"/>
    <property type="match status" value="1"/>
</dbReference>
<evidence type="ECO:0000313" key="2">
    <source>
        <dbReference type="EMBL" id="CAD7653299.1"/>
    </source>
</evidence>
<reference evidence="2" key="1">
    <citation type="submission" date="2020-11" db="EMBL/GenBank/DDBJ databases">
        <authorList>
            <person name="Tran Van P."/>
        </authorList>
    </citation>
    <scope>NUCLEOTIDE SEQUENCE</scope>
</reference>
<dbReference type="EMBL" id="OC921330">
    <property type="protein sequence ID" value="CAD7653299.1"/>
    <property type="molecule type" value="Genomic_DNA"/>
</dbReference>
<accession>A0A7R9QP67</accession>
<dbReference type="Gene3D" id="3.10.200.10">
    <property type="entry name" value="Alpha carbonic anhydrase"/>
    <property type="match status" value="1"/>
</dbReference>
<feature type="domain" description="Alpha-carbonic anhydrase" evidence="1">
    <location>
        <begin position="1"/>
        <end position="64"/>
    </location>
</feature>
<keyword evidence="3" id="KW-1185">Reference proteome</keyword>
<gene>
    <name evidence="2" type="ORF">ONB1V03_LOCUS9956</name>
</gene>
<name>A0A7R9QP67_9ACAR</name>
<dbReference type="PROSITE" id="PS51144">
    <property type="entry name" value="ALPHA_CA_2"/>
    <property type="match status" value="1"/>
</dbReference>
<evidence type="ECO:0000313" key="3">
    <source>
        <dbReference type="Proteomes" id="UP000728032"/>
    </source>
</evidence>
<proteinExistence type="predicted"/>